<comment type="similarity">
    <text evidence="1">Belongs to the GST superfamily.</text>
</comment>
<evidence type="ECO:0000259" key="3">
    <source>
        <dbReference type="PROSITE" id="PS50405"/>
    </source>
</evidence>
<evidence type="ECO:0000313" key="5">
    <source>
        <dbReference type="Proteomes" id="UP000218327"/>
    </source>
</evidence>
<gene>
    <name evidence="4" type="ORF">COA96_15230</name>
</gene>
<dbReference type="InterPro" id="IPR004045">
    <property type="entry name" value="Glutathione_S-Trfase_N"/>
</dbReference>
<dbReference type="AlphaFoldDB" id="A0A2A5ARU2"/>
<protein>
    <recommendedName>
        <fullName evidence="6">Glutathione S-transferase</fullName>
    </recommendedName>
</protein>
<dbReference type="PANTHER" id="PTHR44051:SF8">
    <property type="entry name" value="GLUTATHIONE S-TRANSFERASE GSTA"/>
    <property type="match status" value="1"/>
</dbReference>
<dbReference type="Proteomes" id="UP000218327">
    <property type="component" value="Unassembled WGS sequence"/>
</dbReference>
<dbReference type="InterPro" id="IPR036249">
    <property type="entry name" value="Thioredoxin-like_sf"/>
</dbReference>
<evidence type="ECO:0000313" key="4">
    <source>
        <dbReference type="EMBL" id="PCJ21841.1"/>
    </source>
</evidence>
<dbReference type="PROSITE" id="PS50405">
    <property type="entry name" value="GST_CTER"/>
    <property type="match status" value="1"/>
</dbReference>
<organism evidence="4 5">
    <name type="scientific">SAR86 cluster bacterium</name>
    <dbReference type="NCBI Taxonomy" id="2030880"/>
    <lineage>
        <taxon>Bacteria</taxon>
        <taxon>Pseudomonadati</taxon>
        <taxon>Pseudomonadota</taxon>
        <taxon>Gammaproteobacteria</taxon>
        <taxon>SAR86 cluster</taxon>
    </lineage>
</organism>
<dbReference type="Pfam" id="PF00043">
    <property type="entry name" value="GST_C"/>
    <property type="match status" value="1"/>
</dbReference>
<evidence type="ECO:0000259" key="2">
    <source>
        <dbReference type="PROSITE" id="PS50404"/>
    </source>
</evidence>
<reference evidence="5" key="1">
    <citation type="submission" date="2017-08" db="EMBL/GenBank/DDBJ databases">
        <title>A dynamic microbial community with high functional redundancy inhabits the cold, oxic subseafloor aquifer.</title>
        <authorList>
            <person name="Tully B.J."/>
            <person name="Wheat C.G."/>
            <person name="Glazer B.T."/>
            <person name="Huber J.A."/>
        </authorList>
    </citation>
    <scope>NUCLEOTIDE SEQUENCE [LARGE SCALE GENOMIC DNA]</scope>
</reference>
<evidence type="ECO:0000256" key="1">
    <source>
        <dbReference type="RuleBase" id="RU003494"/>
    </source>
</evidence>
<dbReference type="SFLD" id="SFLDG00358">
    <property type="entry name" value="Main_(cytGST)"/>
    <property type="match status" value="1"/>
</dbReference>
<feature type="domain" description="GST C-terminal" evidence="3">
    <location>
        <begin position="105"/>
        <end position="228"/>
    </location>
</feature>
<sequence>MELVVTYQISITRLFFKKENTMYTIYGYDTFNVLKIVATAEELGIDYEYVVVDLSKRENHEDEHKGRHPMGKVPALDHDGNYVFESATICRYLSNTNGNKLYSDDALQAAHINQMMDTMSNHLGRWMGAYFWQEVVNKKYFDKGPDAAVIEEAKGWLDKQFPLIESALGKATYLCGEELSIADIFAYCYFTIHEDTSISLDDYPSIQRWYKLISDRPAIQKAKEVIAV</sequence>
<dbReference type="InterPro" id="IPR010987">
    <property type="entry name" value="Glutathione-S-Trfase_C-like"/>
</dbReference>
<dbReference type="InterPro" id="IPR004046">
    <property type="entry name" value="GST_C"/>
</dbReference>
<dbReference type="Pfam" id="PF02798">
    <property type="entry name" value="GST_N"/>
    <property type="match status" value="1"/>
</dbReference>
<dbReference type="InterPro" id="IPR040079">
    <property type="entry name" value="Glutathione_S-Trfase"/>
</dbReference>
<dbReference type="Gene3D" id="1.20.1050.10">
    <property type="match status" value="1"/>
</dbReference>
<feature type="domain" description="GST N-terminal" evidence="2">
    <location>
        <begin position="20"/>
        <end position="101"/>
    </location>
</feature>
<dbReference type="PROSITE" id="PS50404">
    <property type="entry name" value="GST_NTER"/>
    <property type="match status" value="1"/>
</dbReference>
<name>A0A2A5ARU2_9GAMM</name>
<dbReference type="EMBL" id="NVVJ01000071">
    <property type="protein sequence ID" value="PCJ21841.1"/>
    <property type="molecule type" value="Genomic_DNA"/>
</dbReference>
<evidence type="ECO:0008006" key="6">
    <source>
        <dbReference type="Google" id="ProtNLM"/>
    </source>
</evidence>
<dbReference type="InterPro" id="IPR036282">
    <property type="entry name" value="Glutathione-S-Trfase_C_sf"/>
</dbReference>
<dbReference type="SUPFAM" id="SSF52833">
    <property type="entry name" value="Thioredoxin-like"/>
    <property type="match status" value="1"/>
</dbReference>
<dbReference type="SFLD" id="SFLDS00019">
    <property type="entry name" value="Glutathione_Transferase_(cytos"/>
    <property type="match status" value="1"/>
</dbReference>
<proteinExistence type="inferred from homology"/>
<dbReference type="Gene3D" id="3.40.30.10">
    <property type="entry name" value="Glutaredoxin"/>
    <property type="match status" value="1"/>
</dbReference>
<accession>A0A2A5ARU2</accession>
<comment type="caution">
    <text evidence="4">The sequence shown here is derived from an EMBL/GenBank/DDBJ whole genome shotgun (WGS) entry which is preliminary data.</text>
</comment>
<dbReference type="PANTHER" id="PTHR44051">
    <property type="entry name" value="GLUTATHIONE S-TRANSFERASE-RELATED"/>
    <property type="match status" value="1"/>
</dbReference>
<dbReference type="SUPFAM" id="SSF47616">
    <property type="entry name" value="GST C-terminal domain-like"/>
    <property type="match status" value="1"/>
</dbReference>